<proteinExistence type="predicted"/>
<dbReference type="AlphaFoldDB" id="A0A1L7WH16"/>
<feature type="region of interest" description="Disordered" evidence="1">
    <location>
        <begin position="115"/>
        <end position="268"/>
    </location>
</feature>
<dbReference type="Pfam" id="PF08457">
    <property type="entry name" value="Sfi1"/>
    <property type="match status" value="1"/>
</dbReference>
<feature type="compositionally biased region" description="Polar residues" evidence="1">
    <location>
        <begin position="1048"/>
        <end position="1061"/>
    </location>
</feature>
<dbReference type="STRING" id="576137.A0A1L7WH16"/>
<name>A0A1L7WH16_9HELO</name>
<gene>
    <name evidence="3" type="ORF">PAC_01939</name>
</gene>
<sequence>MPPPGSHQLSNVGQSAEHADLYYSNDDVAILHDIVVLAQELLPTLPERERLPTNALFSAYYDILPRVGINADHDSRYARVLFKIGGLRSQGTLYEKFEEILSRMGIEIEFDNEDVEEHNSQIEDSQTEQDLLTTGETSPQDENKYTQSRPRRNSESSFWDLGNGIQPKSKLRRNSFASLGPNRASGESEKSVLQERGPAAQQPKANGVGGSKDNQGNDNVRARLSPRTEKPRRGRGRSVSTHGSMRIRRRSRSSAVVPPNPAYASSDEYQAASEFTAATTDFGEEAPAKLPKSLQPASRHEAGALMQIRASVIQQHYTALLAKRQLRKWRDKASKTREHNASLELVALIHDRKALLHSAFDAWRQCYVEERQIKETRLFFEHLEQRAKRARDIFLLHLAFTHWLARTYEQVQRTALARRHLIRARIFNAWKEITAVNELKVRRQVLKRFFAAWKRQYSATSEASAAAVQVYESNLVEKIYKQWVHRLWDIQATNWWAGRLARRTLFQWIVATHNHWENNRTAEETRHLELSWNAWRTWRAKAEKHLRMSQEASDYYKNQLCRGIIRRWRHETRVIPVRETLQTDVSVRLLRGTFGTWLKRTRQEKQAATVDRTKMLKEALTLWRHKARSQVLITQINHRVLAQTSYSWLLASREKYVQRMLRERRLRECLRVWKYRQQVSTEQRLEQEDIALSFRARRSENLVLRQWYLRMETLQRNETTAIDFYAPRLARGIMTQWSGKVKHVQQLERWSQDAKFYFVASKSLKLWKAYTESTKRDKRKAAYAQVRRSVKMNIARRALKTWQSKAQHLLDLRAQALDIDQNKNVIIAMYNFDRWRAHTEELSELESLARENALKKQFTTWKRRWEALQALSTEATIAYQEHRQSRALKKWNLSALQLRSQANYALDIREKNAKRNFRKMLLYWHQKAAATRPTKRVEMLKSVHFGTSNAEAWSEAEEGLEVEEWAKGLDEVVVLSTPLPGYLSTPSKRSERVMAAAARFSTTPKAPLSTPFERQLRAQYSGGLLPSHRKPLGRSTLGIGGGFADIPESSTNNDQGSSHGA</sequence>
<protein>
    <recommendedName>
        <fullName evidence="2">Sfi1 spindle body domain-containing protein</fullName>
    </recommendedName>
</protein>
<dbReference type="Proteomes" id="UP000184330">
    <property type="component" value="Unassembled WGS sequence"/>
</dbReference>
<organism evidence="3 4">
    <name type="scientific">Phialocephala subalpina</name>
    <dbReference type="NCBI Taxonomy" id="576137"/>
    <lineage>
        <taxon>Eukaryota</taxon>
        <taxon>Fungi</taxon>
        <taxon>Dikarya</taxon>
        <taxon>Ascomycota</taxon>
        <taxon>Pezizomycotina</taxon>
        <taxon>Leotiomycetes</taxon>
        <taxon>Helotiales</taxon>
        <taxon>Mollisiaceae</taxon>
        <taxon>Phialocephala</taxon>
        <taxon>Phialocephala fortinii species complex</taxon>
    </lineage>
</organism>
<evidence type="ECO:0000313" key="3">
    <source>
        <dbReference type="EMBL" id="CZR52062.1"/>
    </source>
</evidence>
<feature type="compositionally biased region" description="Polar residues" evidence="1">
    <location>
        <begin position="122"/>
        <end position="148"/>
    </location>
</feature>
<dbReference type="OrthoDB" id="5215300at2759"/>
<reference evidence="3 4" key="1">
    <citation type="submission" date="2016-03" db="EMBL/GenBank/DDBJ databases">
        <authorList>
            <person name="Ploux O."/>
        </authorList>
    </citation>
    <scope>NUCLEOTIDE SEQUENCE [LARGE SCALE GENOMIC DNA]</scope>
    <source>
        <strain evidence="3 4">UAMH 11012</strain>
    </source>
</reference>
<dbReference type="InterPro" id="IPR013665">
    <property type="entry name" value="Sfi1_dom"/>
</dbReference>
<evidence type="ECO:0000313" key="4">
    <source>
        <dbReference type="Proteomes" id="UP000184330"/>
    </source>
</evidence>
<accession>A0A1L7WH16</accession>
<dbReference type="EMBL" id="FJOG01000002">
    <property type="protein sequence ID" value="CZR52062.1"/>
    <property type="molecule type" value="Genomic_DNA"/>
</dbReference>
<evidence type="ECO:0000256" key="1">
    <source>
        <dbReference type="SAM" id="MobiDB-lite"/>
    </source>
</evidence>
<feature type="domain" description="Sfi1 spindle body" evidence="2">
    <location>
        <begin position="369"/>
        <end position="928"/>
    </location>
</feature>
<evidence type="ECO:0000259" key="2">
    <source>
        <dbReference type="Pfam" id="PF08457"/>
    </source>
</evidence>
<feature type="region of interest" description="Disordered" evidence="1">
    <location>
        <begin position="1038"/>
        <end position="1061"/>
    </location>
</feature>
<keyword evidence="4" id="KW-1185">Reference proteome</keyword>